<accession>A0AAD3XGU3</accession>
<dbReference type="EMBL" id="BSYO01000004">
    <property type="protein sequence ID" value="GMH03841.1"/>
    <property type="molecule type" value="Genomic_DNA"/>
</dbReference>
<evidence type="ECO:0000256" key="2">
    <source>
        <dbReference type="ARBA" id="ARBA00022540"/>
    </source>
</evidence>
<dbReference type="InterPro" id="IPR000649">
    <property type="entry name" value="IF-2B-related"/>
</dbReference>
<dbReference type="GO" id="GO:0005851">
    <property type="term" value="C:eukaryotic translation initiation factor 2B complex"/>
    <property type="evidence" value="ECO:0007669"/>
    <property type="project" value="TreeGrafter"/>
</dbReference>
<dbReference type="AlphaFoldDB" id="A0AAD3XGU3"/>
<comment type="similarity">
    <text evidence="1 4">Belongs to the eIF-2B alpha/beta/delta subunits family.</text>
</comment>
<dbReference type="GO" id="GO:0005085">
    <property type="term" value="F:guanyl-nucleotide exchange factor activity"/>
    <property type="evidence" value="ECO:0007669"/>
    <property type="project" value="TreeGrafter"/>
</dbReference>
<evidence type="ECO:0000313" key="5">
    <source>
        <dbReference type="EMBL" id="GMH03841.1"/>
    </source>
</evidence>
<name>A0AAD3XGU3_NEPGR</name>
<dbReference type="InterPro" id="IPR042529">
    <property type="entry name" value="IF_2B-like_C"/>
</dbReference>
<keyword evidence="3" id="KW-0648">Protein biosynthesis</keyword>
<sequence>MAKLDVPVKLVVDSAVAYSMDEVDMVFVGSSGVIESGSVINMMRTYQIALVAYRMNKLSTWQLKFTRSISKG</sequence>
<comment type="caution">
    <text evidence="5">The sequence shown here is derived from an EMBL/GenBank/DDBJ whole genome shotgun (WGS) entry which is preliminary data.</text>
</comment>
<dbReference type="Pfam" id="PF01008">
    <property type="entry name" value="IF-2B"/>
    <property type="match status" value="1"/>
</dbReference>
<evidence type="ECO:0000256" key="4">
    <source>
        <dbReference type="RuleBase" id="RU003814"/>
    </source>
</evidence>
<keyword evidence="6" id="KW-1185">Reference proteome</keyword>
<dbReference type="GO" id="GO:0003743">
    <property type="term" value="F:translation initiation factor activity"/>
    <property type="evidence" value="ECO:0007669"/>
    <property type="project" value="UniProtKB-KW"/>
</dbReference>
<dbReference type="Proteomes" id="UP001279734">
    <property type="component" value="Unassembled WGS sequence"/>
</dbReference>
<dbReference type="Gene3D" id="3.40.50.10470">
    <property type="entry name" value="Translation initiation factor eif-2b, domain 2"/>
    <property type="match status" value="1"/>
</dbReference>
<evidence type="ECO:0000256" key="3">
    <source>
        <dbReference type="ARBA" id="ARBA00022917"/>
    </source>
</evidence>
<evidence type="ECO:0000313" key="6">
    <source>
        <dbReference type="Proteomes" id="UP001279734"/>
    </source>
</evidence>
<organism evidence="5 6">
    <name type="scientific">Nepenthes gracilis</name>
    <name type="common">Slender pitcher plant</name>
    <dbReference type="NCBI Taxonomy" id="150966"/>
    <lineage>
        <taxon>Eukaryota</taxon>
        <taxon>Viridiplantae</taxon>
        <taxon>Streptophyta</taxon>
        <taxon>Embryophyta</taxon>
        <taxon>Tracheophyta</taxon>
        <taxon>Spermatophyta</taxon>
        <taxon>Magnoliopsida</taxon>
        <taxon>eudicotyledons</taxon>
        <taxon>Gunneridae</taxon>
        <taxon>Pentapetalae</taxon>
        <taxon>Caryophyllales</taxon>
        <taxon>Nepenthaceae</taxon>
        <taxon>Nepenthes</taxon>
    </lineage>
</organism>
<reference evidence="5" key="1">
    <citation type="submission" date="2023-05" db="EMBL/GenBank/DDBJ databases">
        <title>Nepenthes gracilis genome sequencing.</title>
        <authorList>
            <person name="Fukushima K."/>
        </authorList>
    </citation>
    <scope>NUCLEOTIDE SEQUENCE</scope>
    <source>
        <strain evidence="5">SING2019-196</strain>
    </source>
</reference>
<keyword evidence="2" id="KW-0396">Initiation factor</keyword>
<gene>
    <name evidence="5" type="ORF">Nepgr_005680</name>
</gene>
<dbReference type="SUPFAM" id="SSF100950">
    <property type="entry name" value="NagB/RpiA/CoA transferase-like"/>
    <property type="match status" value="1"/>
</dbReference>
<dbReference type="InterPro" id="IPR051501">
    <property type="entry name" value="eIF2B_alpha/beta/delta"/>
</dbReference>
<evidence type="ECO:0000256" key="1">
    <source>
        <dbReference type="ARBA" id="ARBA00007251"/>
    </source>
</evidence>
<protein>
    <submittedName>
        <fullName evidence="5">Uncharacterized protein</fullName>
    </submittedName>
</protein>
<dbReference type="PANTHER" id="PTHR45860">
    <property type="entry name" value="TRANSLATION INITIATION FACTOR EIF-2B SUBUNIT ALPHA"/>
    <property type="match status" value="1"/>
</dbReference>
<dbReference type="PANTHER" id="PTHR45860:SF1">
    <property type="entry name" value="TRANSLATION INITIATION FACTOR EIF-2B SUBUNIT ALPHA"/>
    <property type="match status" value="1"/>
</dbReference>
<proteinExistence type="inferred from homology"/>
<dbReference type="InterPro" id="IPR037171">
    <property type="entry name" value="NagB/RpiA_transferase-like"/>
</dbReference>